<dbReference type="Proteomes" id="UP000433876">
    <property type="component" value="Unassembled WGS sequence"/>
</dbReference>
<evidence type="ECO:0000313" key="2">
    <source>
        <dbReference type="Proteomes" id="UP000433876"/>
    </source>
</evidence>
<organism evidence="1 2">
    <name type="scientific">Sordaria macrospora</name>
    <dbReference type="NCBI Taxonomy" id="5147"/>
    <lineage>
        <taxon>Eukaryota</taxon>
        <taxon>Fungi</taxon>
        <taxon>Dikarya</taxon>
        <taxon>Ascomycota</taxon>
        <taxon>Pezizomycotina</taxon>
        <taxon>Sordariomycetes</taxon>
        <taxon>Sordariomycetidae</taxon>
        <taxon>Sordariales</taxon>
        <taxon>Sordariaceae</taxon>
        <taxon>Sordaria</taxon>
    </lineage>
</organism>
<comment type="caution">
    <text evidence="1">The sequence shown here is derived from an EMBL/GenBank/DDBJ whole genome shotgun (WGS) entry which is preliminary data.</text>
</comment>
<dbReference type="VEuPathDB" id="FungiDB:SMAC_12787"/>
<reference evidence="1 2" key="1">
    <citation type="submission" date="2017-07" db="EMBL/GenBank/DDBJ databases">
        <title>Genome sequence of the Sordaria macrospora wild type strain R19027.</title>
        <authorList>
            <person name="Nowrousian M."/>
            <person name="Teichert I."/>
            <person name="Kueck U."/>
        </authorList>
    </citation>
    <scope>NUCLEOTIDE SEQUENCE [LARGE SCALE GENOMIC DNA]</scope>
    <source>
        <strain evidence="1 2">R19027</strain>
        <tissue evidence="1">Mycelium</tissue>
    </source>
</reference>
<name>A0A8S8ZMH5_SORMA</name>
<proteinExistence type="predicted"/>
<sequence>MLPLDNISLQSPFTPRVQQLELLLPSAGPLYIPSFAGEGIRKIPGLPGIRCSTCAANGADVWVIPGRACGFCRTPAMRD</sequence>
<dbReference type="EMBL" id="NMPR01000096">
    <property type="protein sequence ID" value="KAA8630699.1"/>
    <property type="molecule type" value="Genomic_DNA"/>
</dbReference>
<accession>A0A8S8ZMH5</accession>
<gene>
    <name evidence="1" type="ORF">SMACR_12787</name>
</gene>
<dbReference type="AlphaFoldDB" id="A0A8S8ZMH5"/>
<protein>
    <submittedName>
        <fullName evidence="1">Uncharacterized protein</fullName>
    </submittedName>
</protein>
<evidence type="ECO:0000313" key="1">
    <source>
        <dbReference type="EMBL" id="KAA8630699.1"/>
    </source>
</evidence>